<comment type="caution">
    <text evidence="2">The sequence shown here is derived from an EMBL/GenBank/DDBJ whole genome shotgun (WGS) entry which is preliminary data.</text>
</comment>
<name>A0A4Y3KMM7_9CELL</name>
<dbReference type="Proteomes" id="UP000320461">
    <property type="component" value="Unassembled WGS sequence"/>
</dbReference>
<dbReference type="AlphaFoldDB" id="A0A4Y3KMM7"/>
<organism evidence="2 3">
    <name type="scientific">Cellulomonas gelida</name>
    <dbReference type="NCBI Taxonomy" id="1712"/>
    <lineage>
        <taxon>Bacteria</taxon>
        <taxon>Bacillati</taxon>
        <taxon>Actinomycetota</taxon>
        <taxon>Actinomycetes</taxon>
        <taxon>Micrococcales</taxon>
        <taxon>Cellulomonadaceae</taxon>
        <taxon>Cellulomonas</taxon>
    </lineage>
</organism>
<protein>
    <recommendedName>
        <fullName evidence="1">Helix-turn-helix domain-containing protein</fullName>
    </recommendedName>
</protein>
<gene>
    <name evidence="2" type="ORF">CGE01nite_16460</name>
</gene>
<dbReference type="EMBL" id="BJLQ01000014">
    <property type="protein sequence ID" value="GEA84395.1"/>
    <property type="molecule type" value="Genomic_DNA"/>
</dbReference>
<accession>A0A4Y3KMM7</accession>
<evidence type="ECO:0000313" key="3">
    <source>
        <dbReference type="Proteomes" id="UP000320461"/>
    </source>
</evidence>
<reference evidence="2 3" key="1">
    <citation type="submission" date="2019-06" db="EMBL/GenBank/DDBJ databases">
        <title>Whole genome shotgun sequence of Cellulomonas gelida NBRC 3748.</title>
        <authorList>
            <person name="Hosoyama A."/>
            <person name="Uohara A."/>
            <person name="Ohji S."/>
            <person name="Ichikawa N."/>
        </authorList>
    </citation>
    <scope>NUCLEOTIDE SEQUENCE [LARGE SCALE GENOMIC DNA]</scope>
    <source>
        <strain evidence="2 3">NBRC 3748</strain>
    </source>
</reference>
<dbReference type="Pfam" id="PF12728">
    <property type="entry name" value="HTH_17"/>
    <property type="match status" value="1"/>
</dbReference>
<keyword evidence="3" id="KW-1185">Reference proteome</keyword>
<proteinExistence type="predicted"/>
<dbReference type="InterPro" id="IPR041657">
    <property type="entry name" value="HTH_17"/>
</dbReference>
<sequence>MGIRRVERDRSRMAYTISEAAELAGTSVSRIQKAIHGSEAATGLPTLRARRLGRRYAILAKDLEAWLESLPEA</sequence>
<evidence type="ECO:0000313" key="2">
    <source>
        <dbReference type="EMBL" id="GEA84395.1"/>
    </source>
</evidence>
<feature type="domain" description="Helix-turn-helix" evidence="1">
    <location>
        <begin position="15"/>
        <end position="69"/>
    </location>
</feature>
<evidence type="ECO:0000259" key="1">
    <source>
        <dbReference type="Pfam" id="PF12728"/>
    </source>
</evidence>